<keyword evidence="2" id="KW-0520">NAD</keyword>
<evidence type="ECO:0000313" key="5">
    <source>
        <dbReference type="EMBL" id="KAF7994775.1"/>
    </source>
</evidence>
<feature type="binding site" evidence="3">
    <location>
        <position position="225"/>
    </location>
    <ligand>
        <name>Zn(2+)</name>
        <dbReference type="ChEBI" id="CHEBI:29105"/>
    </ligand>
</feature>
<proteinExistence type="predicted"/>
<keyword evidence="3" id="KW-0479">Metal-binding</keyword>
<dbReference type="InterPro" id="IPR003000">
    <property type="entry name" value="Sirtuin"/>
</dbReference>
<dbReference type="InterPro" id="IPR029035">
    <property type="entry name" value="DHS-like_NAD/FAD-binding_dom"/>
</dbReference>
<gene>
    <name evidence="5" type="ORF">HCN44_004247</name>
</gene>
<sequence>MCVIKVLLMKIKRSSNVQLSRILGNSQNFSSLVFVPKCEPANDNDLSRLEDYLKNTGNICVLTGAGISTESGIPDYRSQGVGLYATSITRPTLYQDFCKSEQVRRRYWARNYIGWPRFSSVQPNVTHRTLKYLEDIGLVTGIVTQNVDGLHTKAGSKNIIELHGTGFKVMCLNCDNKIDRKLLQIKLDKLNSSIKHVSKIIRPDGDVELSNEIVNDFILPPCENCGGILKPDIVFFGDNVAKKVVDSVRNIVTKSDGLLVLGTSLTTFSGYRIILQAIEENKKVAIVNIGETRADKHASVKLESRCGEVLKKLYPNIQFDNNSNQHF</sequence>
<protein>
    <recommendedName>
        <fullName evidence="4">Deacetylase sirtuin-type domain-containing protein</fullName>
    </recommendedName>
</protein>
<organism evidence="5 6">
    <name type="scientific">Aphidius gifuensis</name>
    <name type="common">Parasitoid wasp</name>
    <dbReference type="NCBI Taxonomy" id="684658"/>
    <lineage>
        <taxon>Eukaryota</taxon>
        <taxon>Metazoa</taxon>
        <taxon>Ecdysozoa</taxon>
        <taxon>Arthropoda</taxon>
        <taxon>Hexapoda</taxon>
        <taxon>Insecta</taxon>
        <taxon>Pterygota</taxon>
        <taxon>Neoptera</taxon>
        <taxon>Endopterygota</taxon>
        <taxon>Hymenoptera</taxon>
        <taxon>Apocrita</taxon>
        <taxon>Ichneumonoidea</taxon>
        <taxon>Braconidae</taxon>
        <taxon>Aphidiinae</taxon>
        <taxon>Aphidius</taxon>
    </lineage>
</organism>
<dbReference type="Gene3D" id="3.40.50.1220">
    <property type="entry name" value="TPP-binding domain"/>
    <property type="match status" value="1"/>
</dbReference>
<feature type="active site" description="Proton acceptor" evidence="3">
    <location>
        <position position="163"/>
    </location>
</feature>
<comment type="caution">
    <text evidence="5">The sequence shown here is derived from an EMBL/GenBank/DDBJ whole genome shotgun (WGS) entry which is preliminary data.</text>
</comment>
<accession>A0A835CVU7</accession>
<dbReference type="InterPro" id="IPR026590">
    <property type="entry name" value="Ssirtuin_cat_dom"/>
</dbReference>
<feature type="binding site" evidence="3">
    <location>
        <position position="171"/>
    </location>
    <ligand>
        <name>Zn(2+)</name>
        <dbReference type="ChEBI" id="CHEBI:29105"/>
    </ligand>
</feature>
<dbReference type="PANTHER" id="PTHR11085">
    <property type="entry name" value="NAD-DEPENDENT PROTEIN DEACYLASE SIRTUIN-5, MITOCHONDRIAL-RELATED"/>
    <property type="match status" value="1"/>
</dbReference>
<dbReference type="NCBIfam" id="NF003738">
    <property type="entry name" value="PRK05333.1"/>
    <property type="match status" value="1"/>
</dbReference>
<feature type="binding site" evidence="3">
    <location>
        <position position="222"/>
    </location>
    <ligand>
        <name>Zn(2+)</name>
        <dbReference type="ChEBI" id="CHEBI:29105"/>
    </ligand>
</feature>
<dbReference type="GO" id="GO:0017136">
    <property type="term" value="F:histone deacetylase activity, NAD-dependent"/>
    <property type="evidence" value="ECO:0007669"/>
    <property type="project" value="TreeGrafter"/>
</dbReference>
<evidence type="ECO:0000256" key="2">
    <source>
        <dbReference type="ARBA" id="ARBA00023027"/>
    </source>
</evidence>
<dbReference type="InterPro" id="IPR026591">
    <property type="entry name" value="Sirtuin_cat_small_dom_sf"/>
</dbReference>
<dbReference type="GO" id="GO:0046872">
    <property type="term" value="F:metal ion binding"/>
    <property type="evidence" value="ECO:0007669"/>
    <property type="project" value="UniProtKB-KW"/>
</dbReference>
<keyword evidence="1" id="KW-0808">Transferase</keyword>
<dbReference type="PROSITE" id="PS50305">
    <property type="entry name" value="SIRTUIN"/>
    <property type="match status" value="1"/>
</dbReference>
<dbReference type="OrthoDB" id="424302at2759"/>
<dbReference type="SUPFAM" id="SSF52467">
    <property type="entry name" value="DHS-like NAD/FAD-binding domain"/>
    <property type="match status" value="1"/>
</dbReference>
<dbReference type="InterPro" id="IPR050134">
    <property type="entry name" value="NAD-dep_sirtuin_deacylases"/>
</dbReference>
<keyword evidence="3" id="KW-0862">Zinc</keyword>
<reference evidence="5 6" key="1">
    <citation type="submission" date="2020-08" db="EMBL/GenBank/DDBJ databases">
        <title>Aphidius gifuensis genome sequencing and assembly.</title>
        <authorList>
            <person name="Du Z."/>
        </authorList>
    </citation>
    <scope>NUCLEOTIDE SEQUENCE [LARGE SCALE GENOMIC DNA]</scope>
    <source>
        <strain evidence="5">YNYX2018</strain>
        <tissue evidence="5">Adults</tissue>
    </source>
</reference>
<dbReference type="GO" id="GO:0070403">
    <property type="term" value="F:NAD+ binding"/>
    <property type="evidence" value="ECO:0007669"/>
    <property type="project" value="InterPro"/>
</dbReference>
<dbReference type="Gene3D" id="3.30.1600.10">
    <property type="entry name" value="SIR2/SIRT2 'Small Domain"/>
    <property type="match status" value="1"/>
</dbReference>
<evidence type="ECO:0000259" key="4">
    <source>
        <dbReference type="PROSITE" id="PS50305"/>
    </source>
</evidence>
<feature type="domain" description="Deacetylase sirtuin-type" evidence="4">
    <location>
        <begin position="39"/>
        <end position="320"/>
    </location>
</feature>
<evidence type="ECO:0000256" key="1">
    <source>
        <dbReference type="ARBA" id="ARBA00022679"/>
    </source>
</evidence>
<keyword evidence="6" id="KW-1185">Reference proteome</keyword>
<evidence type="ECO:0000256" key="3">
    <source>
        <dbReference type="PROSITE-ProRule" id="PRU00236"/>
    </source>
</evidence>
<name>A0A835CVU7_APHGI</name>
<evidence type="ECO:0000313" key="6">
    <source>
        <dbReference type="Proteomes" id="UP000639338"/>
    </source>
</evidence>
<feature type="binding site" evidence="3">
    <location>
        <position position="174"/>
    </location>
    <ligand>
        <name>Zn(2+)</name>
        <dbReference type="ChEBI" id="CHEBI:29105"/>
    </ligand>
</feature>
<dbReference type="Pfam" id="PF02146">
    <property type="entry name" value="SIR2"/>
    <property type="match status" value="1"/>
</dbReference>
<dbReference type="AlphaFoldDB" id="A0A835CVU7"/>
<dbReference type="PANTHER" id="PTHR11085:SF10">
    <property type="entry name" value="NAD-DEPENDENT PROTEIN DEACYLASE SIRTUIN-5, MITOCHONDRIAL-RELATED"/>
    <property type="match status" value="1"/>
</dbReference>
<dbReference type="GO" id="GO:0005759">
    <property type="term" value="C:mitochondrial matrix"/>
    <property type="evidence" value="ECO:0007669"/>
    <property type="project" value="TreeGrafter"/>
</dbReference>
<dbReference type="Proteomes" id="UP000639338">
    <property type="component" value="Unassembled WGS sequence"/>
</dbReference>
<dbReference type="EMBL" id="JACMRX010000002">
    <property type="protein sequence ID" value="KAF7994775.1"/>
    <property type="molecule type" value="Genomic_DNA"/>
</dbReference>